<feature type="domain" description="HTH hxlR-type" evidence="4">
    <location>
        <begin position="39"/>
        <end position="137"/>
    </location>
</feature>
<dbReference type="EMBL" id="JACIDS010000002">
    <property type="protein sequence ID" value="MBB3930799.1"/>
    <property type="molecule type" value="Genomic_DNA"/>
</dbReference>
<gene>
    <name evidence="5" type="ORF">GGR25_001838</name>
</gene>
<name>A0A840AKF9_9HYPH</name>
<dbReference type="InterPro" id="IPR002577">
    <property type="entry name" value="HTH_HxlR"/>
</dbReference>
<dbReference type="GO" id="GO:0003677">
    <property type="term" value="F:DNA binding"/>
    <property type="evidence" value="ECO:0007669"/>
    <property type="project" value="UniProtKB-KW"/>
</dbReference>
<dbReference type="PANTHER" id="PTHR33204">
    <property type="entry name" value="TRANSCRIPTIONAL REGULATOR, MARR FAMILY"/>
    <property type="match status" value="1"/>
</dbReference>
<sequence length="148" mass="16338">MNQQPGRTSLIDRVAELVPDDMVQKLIGPRGDFTAASQCPVRDVLDRLGDAWSFLVVLRLSEGPQRFNALKRSVGGVSQRMLTVTLRSLERDGLVERRVFPTTPPQVEYSLSELGHSLVGPMAELTRWASANHDAVRGARARYDALPG</sequence>
<evidence type="ECO:0000256" key="3">
    <source>
        <dbReference type="ARBA" id="ARBA00023163"/>
    </source>
</evidence>
<protein>
    <submittedName>
        <fullName evidence="5">DNA-binding HxlR family transcriptional regulator</fullName>
    </submittedName>
</protein>
<dbReference type="InterPro" id="IPR036390">
    <property type="entry name" value="WH_DNA-bd_sf"/>
</dbReference>
<evidence type="ECO:0000259" key="4">
    <source>
        <dbReference type="PROSITE" id="PS51118"/>
    </source>
</evidence>
<evidence type="ECO:0000256" key="2">
    <source>
        <dbReference type="ARBA" id="ARBA00023125"/>
    </source>
</evidence>
<dbReference type="PROSITE" id="PS51118">
    <property type="entry name" value="HTH_HXLR"/>
    <property type="match status" value="1"/>
</dbReference>
<dbReference type="SUPFAM" id="SSF46785">
    <property type="entry name" value="Winged helix' DNA-binding domain"/>
    <property type="match status" value="1"/>
</dbReference>
<evidence type="ECO:0000313" key="5">
    <source>
        <dbReference type="EMBL" id="MBB3930799.1"/>
    </source>
</evidence>
<dbReference type="Gene3D" id="1.10.10.10">
    <property type="entry name" value="Winged helix-like DNA-binding domain superfamily/Winged helix DNA-binding domain"/>
    <property type="match status" value="1"/>
</dbReference>
<keyword evidence="6" id="KW-1185">Reference proteome</keyword>
<dbReference type="Proteomes" id="UP000553963">
    <property type="component" value="Unassembled WGS sequence"/>
</dbReference>
<dbReference type="Pfam" id="PF01638">
    <property type="entry name" value="HxlR"/>
    <property type="match status" value="1"/>
</dbReference>
<comment type="caution">
    <text evidence="5">The sequence shown here is derived from an EMBL/GenBank/DDBJ whole genome shotgun (WGS) entry which is preliminary data.</text>
</comment>
<evidence type="ECO:0000313" key="6">
    <source>
        <dbReference type="Proteomes" id="UP000553963"/>
    </source>
</evidence>
<organism evidence="5 6">
    <name type="scientific">Kaistia hirudinis</name>
    <dbReference type="NCBI Taxonomy" id="1293440"/>
    <lineage>
        <taxon>Bacteria</taxon>
        <taxon>Pseudomonadati</taxon>
        <taxon>Pseudomonadota</taxon>
        <taxon>Alphaproteobacteria</taxon>
        <taxon>Hyphomicrobiales</taxon>
        <taxon>Kaistiaceae</taxon>
        <taxon>Kaistia</taxon>
    </lineage>
</organism>
<evidence type="ECO:0000256" key="1">
    <source>
        <dbReference type="ARBA" id="ARBA00023015"/>
    </source>
</evidence>
<proteinExistence type="predicted"/>
<dbReference type="AlphaFoldDB" id="A0A840AKF9"/>
<dbReference type="PANTHER" id="PTHR33204:SF39">
    <property type="entry name" value="TRANSCRIPTIONAL REGULATORY PROTEIN"/>
    <property type="match status" value="1"/>
</dbReference>
<accession>A0A840AKF9</accession>
<dbReference type="InterPro" id="IPR036388">
    <property type="entry name" value="WH-like_DNA-bd_sf"/>
</dbReference>
<reference evidence="5 6" key="1">
    <citation type="submission" date="2020-08" db="EMBL/GenBank/DDBJ databases">
        <title>Genomic Encyclopedia of Type Strains, Phase IV (KMG-IV): sequencing the most valuable type-strain genomes for metagenomic binning, comparative biology and taxonomic classification.</title>
        <authorList>
            <person name="Goeker M."/>
        </authorList>
    </citation>
    <scope>NUCLEOTIDE SEQUENCE [LARGE SCALE GENOMIC DNA]</scope>
    <source>
        <strain evidence="5 6">DSM 25966</strain>
    </source>
</reference>
<keyword evidence="3" id="KW-0804">Transcription</keyword>
<keyword evidence="2 5" id="KW-0238">DNA-binding</keyword>
<keyword evidence="1" id="KW-0805">Transcription regulation</keyword>